<evidence type="ECO:0000313" key="1">
    <source>
        <dbReference type="EMBL" id="KXX73226.1"/>
    </source>
</evidence>
<dbReference type="AlphaFoldDB" id="A0A175VNZ3"/>
<evidence type="ECO:0000313" key="2">
    <source>
        <dbReference type="Proteomes" id="UP000078237"/>
    </source>
</evidence>
<reference evidence="1 2" key="1">
    <citation type="journal article" date="2016" name="Genome Announc.">
        <title>Genome Sequence of Madurella mycetomatis mm55, Isolated from a Human Mycetoma Case in Sudan.</title>
        <authorList>
            <person name="Smit S."/>
            <person name="Derks M.F."/>
            <person name="Bervoets S."/>
            <person name="Fahal A."/>
            <person name="van Leeuwen W."/>
            <person name="van Belkum A."/>
            <person name="van de Sande W.W."/>
        </authorList>
    </citation>
    <scope>NUCLEOTIDE SEQUENCE [LARGE SCALE GENOMIC DNA]</scope>
    <source>
        <strain evidence="2">mm55</strain>
    </source>
</reference>
<dbReference type="PANTHER" id="PTHR38797:SF6">
    <property type="match status" value="1"/>
</dbReference>
<proteinExistence type="predicted"/>
<gene>
    <name evidence="1" type="ORF">MMYC01_210222</name>
</gene>
<dbReference type="EMBL" id="LCTW02000511">
    <property type="protein sequence ID" value="KXX73226.1"/>
    <property type="molecule type" value="Genomic_DNA"/>
</dbReference>
<keyword evidence="2" id="KW-1185">Reference proteome</keyword>
<dbReference type="STRING" id="100816.A0A175VNZ3"/>
<dbReference type="OrthoDB" id="3350591at2759"/>
<dbReference type="Pfam" id="PF12311">
    <property type="entry name" value="DUF3632"/>
    <property type="match status" value="1"/>
</dbReference>
<organism evidence="1 2">
    <name type="scientific">Madurella mycetomatis</name>
    <dbReference type="NCBI Taxonomy" id="100816"/>
    <lineage>
        <taxon>Eukaryota</taxon>
        <taxon>Fungi</taxon>
        <taxon>Dikarya</taxon>
        <taxon>Ascomycota</taxon>
        <taxon>Pezizomycotina</taxon>
        <taxon>Sordariomycetes</taxon>
        <taxon>Sordariomycetidae</taxon>
        <taxon>Sordariales</taxon>
        <taxon>Sordariales incertae sedis</taxon>
        <taxon>Madurella</taxon>
    </lineage>
</organism>
<dbReference type="Proteomes" id="UP000078237">
    <property type="component" value="Unassembled WGS sequence"/>
</dbReference>
<dbReference type="InterPro" id="IPR022085">
    <property type="entry name" value="OpdG"/>
</dbReference>
<protein>
    <submittedName>
        <fullName evidence="1">Uncharacterized protein</fullName>
    </submittedName>
</protein>
<dbReference type="InterPro" id="IPR053204">
    <property type="entry name" value="Oxopyrrolidines_Biosynth-assoc"/>
</dbReference>
<sequence>MSVLSEVLETLTNPQAADEAVAAAVQTFSDKASTYSASSIGDYLWDAFNEIFAVVGRTPPERQTRLVQFLGQLKDRTVVDTQGQPLSYEGGVVWRDLPSFGWIARDLWNFDALDASATPVEQSTWVNWTAFLAQLTGRGTCDYSLYALWSLRTAFEETHPDGANTVLAVKLAALWMLHAGEKLWEMSAKGITLDARLGVSTDKYADRGWRGFNEERWKVWKGGFKAALESTVVTDSTVQDALKVMEEQQ</sequence>
<dbReference type="PANTHER" id="PTHR38797">
    <property type="entry name" value="NUCLEAR PORE COMPLEX PROTEIN NUP85-RELATED"/>
    <property type="match status" value="1"/>
</dbReference>
<name>A0A175VNZ3_9PEZI</name>
<accession>A0A175VNZ3</accession>
<comment type="caution">
    <text evidence="1">The sequence shown here is derived from an EMBL/GenBank/DDBJ whole genome shotgun (WGS) entry which is preliminary data.</text>
</comment>
<dbReference type="VEuPathDB" id="FungiDB:MMYC01_210222"/>